<dbReference type="Proteomes" id="UP000186110">
    <property type="component" value="Chromosome"/>
</dbReference>
<evidence type="ECO:0000313" key="2">
    <source>
        <dbReference type="EMBL" id="APW41530.1"/>
    </source>
</evidence>
<evidence type="ECO:0000256" key="1">
    <source>
        <dbReference type="SAM" id="MobiDB-lite"/>
    </source>
</evidence>
<sequence>MFSGFFGKGSSADKTPPKEAPDSRGLEVVEDDPDTAWSMWDNALAEQDSRFPPDIEASAAAGAVPDPTPAPRAQAKPMPPVSSEMQATVPMSLEPHEPTQPLDLQDKTLEQRKNDALDIVDLHHHRIANTIRTMWGYKECSIYINKLVMAGGDGMGQARIGFNMEAVQAMLALIDLHDAQFGAPDTGGGLGFADPTIRSGIEGYRRG</sequence>
<organism evidence="2 3">
    <name type="scientific">Rhodoferax saidenbachensis</name>
    <dbReference type="NCBI Taxonomy" id="1484693"/>
    <lineage>
        <taxon>Bacteria</taxon>
        <taxon>Pseudomonadati</taxon>
        <taxon>Pseudomonadota</taxon>
        <taxon>Betaproteobacteria</taxon>
        <taxon>Burkholderiales</taxon>
        <taxon>Comamonadaceae</taxon>
        <taxon>Rhodoferax</taxon>
    </lineage>
</organism>
<dbReference type="KEGG" id="rsb:RS694_02490"/>
<name>A0A1P8K690_9BURK</name>
<gene>
    <name evidence="2" type="ORF">RS694_02490</name>
</gene>
<reference evidence="2 3" key="1">
    <citation type="submission" date="2017-01" db="EMBL/GenBank/DDBJ databases">
        <authorList>
            <person name="Mah S.A."/>
            <person name="Swanson W.J."/>
            <person name="Moy G.W."/>
            <person name="Vacquier V.D."/>
        </authorList>
    </citation>
    <scope>NUCLEOTIDE SEQUENCE [LARGE SCALE GENOMIC DNA]</scope>
    <source>
        <strain evidence="2 3">DSM 22694</strain>
    </source>
</reference>
<dbReference type="AlphaFoldDB" id="A0A1P8K690"/>
<feature type="compositionally biased region" description="Basic and acidic residues" evidence="1">
    <location>
        <begin position="15"/>
        <end position="27"/>
    </location>
</feature>
<evidence type="ECO:0000313" key="3">
    <source>
        <dbReference type="Proteomes" id="UP000186110"/>
    </source>
</evidence>
<keyword evidence="3" id="KW-1185">Reference proteome</keyword>
<feature type="region of interest" description="Disordered" evidence="1">
    <location>
        <begin position="1"/>
        <end position="86"/>
    </location>
</feature>
<accession>A0A1P8K690</accession>
<protein>
    <submittedName>
        <fullName evidence="2">Uncharacterized protein</fullName>
    </submittedName>
</protein>
<dbReference type="RefSeq" id="WP_051392019.1">
    <property type="nucleotide sequence ID" value="NZ_CP019239.1"/>
</dbReference>
<dbReference type="EMBL" id="CP019239">
    <property type="protein sequence ID" value="APW41530.1"/>
    <property type="molecule type" value="Genomic_DNA"/>
</dbReference>
<proteinExistence type="predicted"/>